<dbReference type="EC" id="2.7.7.49" evidence="1"/>
<dbReference type="AlphaFoldDB" id="A0AAF5DKL1"/>
<name>A0AAF5DKL1_STRER</name>
<dbReference type="GO" id="GO:0003964">
    <property type="term" value="F:RNA-directed DNA polymerase activity"/>
    <property type="evidence" value="ECO:0007669"/>
    <property type="project" value="UniProtKB-EC"/>
</dbReference>
<dbReference type="PANTHER" id="PTHR37984">
    <property type="entry name" value="PROTEIN CBG26694"/>
    <property type="match status" value="1"/>
</dbReference>
<reference evidence="4" key="1">
    <citation type="submission" date="2024-02" db="UniProtKB">
        <authorList>
            <consortium name="WormBaseParasite"/>
        </authorList>
    </citation>
    <scope>IDENTIFICATION</scope>
</reference>
<proteinExistence type="predicted"/>
<dbReference type="Proteomes" id="UP000035681">
    <property type="component" value="Unplaced"/>
</dbReference>
<accession>A0AAF5DKL1</accession>
<sequence length="210" mass="25403">MAIMKYDLTIQYIKGEENKVADYLSREQFMVVNVKKDLMSDAFSEMDTEYSQPYDTEKFEKYLNEEEETQRTDKEERIKTLYGSRIYVLEVLKEHLLIRFYNHPILRNHMNLKKIEKKFKEIFYWPKMEKDMIQIQTSFDTCVRNKKQLTRLVKTKIRNLQIPLKSGYTLNADFMQIGKEYILVIVDEYSKFICASINKKQNRTRLKKDL</sequence>
<evidence type="ECO:0000256" key="1">
    <source>
        <dbReference type="ARBA" id="ARBA00012493"/>
    </source>
</evidence>
<dbReference type="InterPro" id="IPR050951">
    <property type="entry name" value="Retrovirus_Pol_polyprotein"/>
</dbReference>
<dbReference type="PANTHER" id="PTHR37984:SF5">
    <property type="entry name" value="PROTEIN NYNRIN-LIKE"/>
    <property type="match status" value="1"/>
</dbReference>
<evidence type="ECO:0000313" key="4">
    <source>
        <dbReference type="WBParaSite" id="TCONS_00012855.p1"/>
    </source>
</evidence>
<keyword evidence="3" id="KW-1185">Reference proteome</keyword>
<dbReference type="InterPro" id="IPR041588">
    <property type="entry name" value="Integrase_H2C2"/>
</dbReference>
<dbReference type="Pfam" id="PF17921">
    <property type="entry name" value="Integrase_H2C2"/>
    <property type="match status" value="1"/>
</dbReference>
<dbReference type="Gene3D" id="1.10.340.70">
    <property type="match status" value="1"/>
</dbReference>
<evidence type="ECO:0000259" key="2">
    <source>
        <dbReference type="Pfam" id="PF17921"/>
    </source>
</evidence>
<evidence type="ECO:0000313" key="3">
    <source>
        <dbReference type="Proteomes" id="UP000035681"/>
    </source>
</evidence>
<feature type="domain" description="Integrase zinc-binding" evidence="2">
    <location>
        <begin position="92"/>
        <end position="147"/>
    </location>
</feature>
<protein>
    <recommendedName>
        <fullName evidence="1">RNA-directed DNA polymerase</fullName>
        <ecNumber evidence="1">2.7.7.49</ecNumber>
    </recommendedName>
</protein>
<organism evidence="3 4">
    <name type="scientific">Strongyloides stercoralis</name>
    <name type="common">Threadworm</name>
    <dbReference type="NCBI Taxonomy" id="6248"/>
    <lineage>
        <taxon>Eukaryota</taxon>
        <taxon>Metazoa</taxon>
        <taxon>Ecdysozoa</taxon>
        <taxon>Nematoda</taxon>
        <taxon>Chromadorea</taxon>
        <taxon>Rhabditida</taxon>
        <taxon>Tylenchina</taxon>
        <taxon>Panagrolaimomorpha</taxon>
        <taxon>Strongyloidoidea</taxon>
        <taxon>Strongyloididae</taxon>
        <taxon>Strongyloides</taxon>
    </lineage>
</organism>
<dbReference type="WBParaSite" id="TCONS_00012855.p1">
    <property type="protein sequence ID" value="TCONS_00012855.p1"/>
    <property type="gene ID" value="XLOC_008579"/>
</dbReference>